<accession>A0ACD5GNN2</accession>
<reference evidence="1 2" key="1">
    <citation type="journal article" date="2016" name="Genome Announc.">
        <title>Draft Genome Sequence of the Thermotolerant Cyanobacterium Desertifilum sp. IPPAS B-1220.</title>
        <authorList>
            <person name="Mironov K.S."/>
            <person name="Sinetova M.A."/>
            <person name="Bolatkhan K."/>
            <person name="Zayadan B.K."/>
            <person name="Ustinova V.V."/>
            <person name="Kupriyanova E.V."/>
            <person name="Skrypnik A.N."/>
            <person name="Gogoleva N.E."/>
            <person name="Gogolev Y.V."/>
            <person name="Los D.A."/>
        </authorList>
    </citation>
    <scope>NUCLEOTIDE SEQUENCE [LARGE SCALE GENOMIC DNA]</scope>
    <source>
        <strain evidence="1 2">IPPAS B-1220</strain>
    </source>
</reference>
<evidence type="ECO:0000313" key="2">
    <source>
        <dbReference type="Proteomes" id="UP000095472"/>
    </source>
</evidence>
<dbReference type="Proteomes" id="UP000095472">
    <property type="component" value="Chromosome"/>
</dbReference>
<proteinExistence type="predicted"/>
<dbReference type="EMBL" id="CP182909">
    <property type="protein sequence ID" value="XPM62450.1"/>
    <property type="molecule type" value="Genomic_DNA"/>
</dbReference>
<name>A0ACD5GNN2_9CYAN</name>
<gene>
    <name evidence="1" type="ORF">BH720_022360</name>
</gene>
<evidence type="ECO:0000313" key="1">
    <source>
        <dbReference type="EMBL" id="XPM62450.1"/>
    </source>
</evidence>
<sequence>MMAKPLPGEALPSAVQGQPNATLDINVVARVRVLGGVISAGNETLINQSVRTDANGNFTLRVPPGNSVLRDKLCGDSNHARHHRRAHPNYPVSTLIANRFLLRFLKAH</sequence>
<keyword evidence="2" id="KW-1185">Reference proteome</keyword>
<protein>
    <submittedName>
        <fullName evidence="1">Uncharacterized protein</fullName>
    </submittedName>
</protein>
<organism evidence="1 2">
    <name type="scientific">Desertifilum tharense IPPAS B-1220</name>
    <dbReference type="NCBI Taxonomy" id="1781255"/>
    <lineage>
        <taxon>Bacteria</taxon>
        <taxon>Bacillati</taxon>
        <taxon>Cyanobacteriota</taxon>
        <taxon>Cyanophyceae</taxon>
        <taxon>Desertifilales</taxon>
        <taxon>Desertifilaceae</taxon>
        <taxon>Desertifilum</taxon>
    </lineage>
</organism>